<dbReference type="Gene3D" id="3.40.630.30">
    <property type="match status" value="1"/>
</dbReference>
<evidence type="ECO:0000256" key="4">
    <source>
        <dbReference type="SAM" id="MobiDB-lite"/>
    </source>
</evidence>
<dbReference type="PANTHER" id="PTHR43792">
    <property type="entry name" value="GNAT FAMILY, PUTATIVE (AFU_ORTHOLOGUE AFUA_3G00765)-RELATED-RELATED"/>
    <property type="match status" value="1"/>
</dbReference>
<evidence type="ECO:0000256" key="3">
    <source>
        <dbReference type="ARBA" id="ARBA00038502"/>
    </source>
</evidence>
<dbReference type="Proteomes" id="UP000244855">
    <property type="component" value="Unassembled WGS sequence"/>
</dbReference>
<dbReference type="InterPro" id="IPR000182">
    <property type="entry name" value="GNAT_dom"/>
</dbReference>
<feature type="region of interest" description="Disordered" evidence="4">
    <location>
        <begin position="1"/>
        <end position="20"/>
    </location>
</feature>
<keyword evidence="2 6" id="KW-0012">Acyltransferase</keyword>
<feature type="domain" description="N-acetyltransferase" evidence="5">
    <location>
        <begin position="26"/>
        <end position="186"/>
    </location>
</feature>
<evidence type="ECO:0000313" key="7">
    <source>
        <dbReference type="Proteomes" id="UP000244855"/>
    </source>
</evidence>
<dbReference type="InterPro" id="IPR016181">
    <property type="entry name" value="Acyl_CoA_acyltransferase"/>
</dbReference>
<protein>
    <submittedName>
        <fullName evidence="6">Acyl-CoA N-acyltransferase</fullName>
    </submittedName>
</protein>
<evidence type="ECO:0000256" key="1">
    <source>
        <dbReference type="ARBA" id="ARBA00022679"/>
    </source>
</evidence>
<dbReference type="InterPro" id="IPR051531">
    <property type="entry name" value="N-acetyltransferase"/>
</dbReference>
<dbReference type="OrthoDB" id="630895at2759"/>
<organism evidence="6 7">
    <name type="scientific">Periconia macrospinosa</name>
    <dbReference type="NCBI Taxonomy" id="97972"/>
    <lineage>
        <taxon>Eukaryota</taxon>
        <taxon>Fungi</taxon>
        <taxon>Dikarya</taxon>
        <taxon>Ascomycota</taxon>
        <taxon>Pezizomycotina</taxon>
        <taxon>Dothideomycetes</taxon>
        <taxon>Pleosporomycetidae</taxon>
        <taxon>Pleosporales</taxon>
        <taxon>Massarineae</taxon>
        <taxon>Periconiaceae</taxon>
        <taxon>Periconia</taxon>
    </lineage>
</organism>
<keyword evidence="7" id="KW-1185">Reference proteome</keyword>
<gene>
    <name evidence="6" type="ORF">DM02DRAFT_564781</name>
</gene>
<keyword evidence="1 6" id="KW-0808">Transferase</keyword>
<proteinExistence type="inferred from homology"/>
<evidence type="ECO:0000313" key="6">
    <source>
        <dbReference type="EMBL" id="PVH99322.1"/>
    </source>
</evidence>
<dbReference type="STRING" id="97972.A0A2V1DMB0"/>
<dbReference type="PANTHER" id="PTHR43792:SF8">
    <property type="entry name" value="[RIBOSOMAL PROTEIN US5]-ALANINE N-ACETYLTRANSFERASE"/>
    <property type="match status" value="1"/>
</dbReference>
<sequence length="210" mass="23958">MSSNLDKNQRSRDPTSDGPLLALRKSHVRPYNPSDTPTLAQVANNPSIPRFLRNIFPSPYTLSDAECWIQHCSTLNPLTQFALTEPTTNVVIGGIGLTQQEDVHSRSWELGYWLGEEFWGRGIMAEAARAIVDWGFQNLVCERIFAGLFSENKASERVIKKAGFTYEGRLRCAVWKYGRSMDVLMYSIVRQDWECERDKETEEAMGRMES</sequence>
<dbReference type="AlphaFoldDB" id="A0A2V1DMB0"/>
<dbReference type="GO" id="GO:0016747">
    <property type="term" value="F:acyltransferase activity, transferring groups other than amino-acyl groups"/>
    <property type="evidence" value="ECO:0007669"/>
    <property type="project" value="InterPro"/>
</dbReference>
<evidence type="ECO:0000259" key="5">
    <source>
        <dbReference type="PROSITE" id="PS51186"/>
    </source>
</evidence>
<accession>A0A2V1DMB0</accession>
<evidence type="ECO:0000256" key="2">
    <source>
        <dbReference type="ARBA" id="ARBA00023315"/>
    </source>
</evidence>
<comment type="similarity">
    <text evidence="3">Belongs to the acetyltransferase family. RimJ subfamily.</text>
</comment>
<dbReference type="SUPFAM" id="SSF55729">
    <property type="entry name" value="Acyl-CoA N-acyltransferases (Nat)"/>
    <property type="match status" value="1"/>
</dbReference>
<reference evidence="6 7" key="1">
    <citation type="journal article" date="2018" name="Sci. Rep.">
        <title>Comparative genomics provides insights into the lifestyle and reveals functional heterogeneity of dark septate endophytic fungi.</title>
        <authorList>
            <person name="Knapp D.G."/>
            <person name="Nemeth J.B."/>
            <person name="Barry K."/>
            <person name="Hainaut M."/>
            <person name="Henrissat B."/>
            <person name="Johnson J."/>
            <person name="Kuo A."/>
            <person name="Lim J.H.P."/>
            <person name="Lipzen A."/>
            <person name="Nolan M."/>
            <person name="Ohm R.A."/>
            <person name="Tamas L."/>
            <person name="Grigoriev I.V."/>
            <person name="Spatafora J.W."/>
            <person name="Nagy L.G."/>
            <person name="Kovacs G.M."/>
        </authorList>
    </citation>
    <scope>NUCLEOTIDE SEQUENCE [LARGE SCALE GENOMIC DNA]</scope>
    <source>
        <strain evidence="6 7">DSE2036</strain>
    </source>
</reference>
<dbReference type="PROSITE" id="PS51186">
    <property type="entry name" value="GNAT"/>
    <property type="match status" value="1"/>
</dbReference>
<dbReference type="Pfam" id="PF13302">
    <property type="entry name" value="Acetyltransf_3"/>
    <property type="match status" value="1"/>
</dbReference>
<name>A0A2V1DMB0_9PLEO</name>
<dbReference type="EMBL" id="KZ805394">
    <property type="protein sequence ID" value="PVH99322.1"/>
    <property type="molecule type" value="Genomic_DNA"/>
</dbReference>